<keyword evidence="2" id="KW-0150">Chloroplast</keyword>
<evidence type="ECO:0000313" key="2">
    <source>
        <dbReference type="EMBL" id="QBL07982.1"/>
    </source>
</evidence>
<dbReference type="Gramene" id="ADH10403">
    <property type="protein sequence ID" value="ADH10403"/>
    <property type="gene ID" value="ADH10403"/>
</dbReference>
<organism evidence="2">
    <name type="scientific">Selaginella moellendorffii</name>
    <name type="common">Spikemoss</name>
    <dbReference type="NCBI Taxonomy" id="88036"/>
    <lineage>
        <taxon>Eukaryota</taxon>
        <taxon>Viridiplantae</taxon>
        <taxon>Streptophyta</taxon>
        <taxon>Embryophyta</taxon>
        <taxon>Tracheophyta</taxon>
        <taxon>Lycopodiopsida</taxon>
        <taxon>Selaginellales</taxon>
        <taxon>Selaginellaceae</taxon>
        <taxon>Selaginella</taxon>
    </lineage>
</organism>
<keyword evidence="1" id="KW-0812">Transmembrane</keyword>
<keyword evidence="1" id="KW-1133">Transmembrane helix</keyword>
<proteinExistence type="predicted"/>
<dbReference type="EMBL" id="MG272484">
    <property type="protein sequence ID" value="QBL07982.1"/>
    <property type="molecule type" value="Genomic_DNA"/>
</dbReference>
<protein>
    <submittedName>
        <fullName evidence="2">Cytochrome b6/f complex subunit VI</fullName>
    </submittedName>
</protein>
<accession>A0A482A3H2</accession>
<dbReference type="AlphaFoldDB" id="A0A482A3H2"/>
<keyword evidence="1" id="KW-0472">Membrane</keyword>
<feature type="transmembrane region" description="Helical" evidence="1">
    <location>
        <begin position="6"/>
        <end position="24"/>
    </location>
</feature>
<reference evidence="2" key="1">
    <citation type="journal article" date="2018" name="J. ISSAAS">
        <title>The Unique Evolutionary Trajectory 1 and Dynamic Conformations of DR and IR/DR-coexisting Plastomes of the Early Vascular Plant Selaginellaceae (Lycophyte).</title>
        <authorList>
            <person name="Zhang H.-R."/>
            <person name="Xiang Q.-P."/>
            <person name="Zhang X.-C."/>
        </authorList>
    </citation>
    <scope>NUCLEOTIDE SEQUENCE</scope>
</reference>
<name>A0A482A3H2_SELML</name>
<keyword evidence="2" id="KW-0934">Plastid</keyword>
<sequence>MPTILYHPGLPSAVLALALVLSIGPRKIQIPR</sequence>
<gene>
    <name evidence="2" type="primary">petL</name>
</gene>
<evidence type="ECO:0000256" key="1">
    <source>
        <dbReference type="SAM" id="Phobius"/>
    </source>
</evidence>
<geneLocation type="chloroplast" evidence="2"/>